<dbReference type="InterPro" id="IPR027417">
    <property type="entry name" value="P-loop_NTPase"/>
</dbReference>
<name>A0A0J1KLA2_BACAN</name>
<keyword evidence="7" id="KW-0808">Transferase</keyword>
<evidence type="ECO:0000256" key="7">
    <source>
        <dbReference type="ARBA" id="ARBA00022932"/>
    </source>
</evidence>
<evidence type="ECO:0000256" key="8">
    <source>
        <dbReference type="ARBA" id="ARBA00049244"/>
    </source>
</evidence>
<evidence type="ECO:0000256" key="5">
    <source>
        <dbReference type="ARBA" id="ARBA00022833"/>
    </source>
</evidence>
<accession>A0A0J1KLA2</accession>
<dbReference type="Pfam" id="PF13177">
    <property type="entry name" value="DNA_pol3_delta2"/>
    <property type="match status" value="1"/>
</dbReference>
<dbReference type="FunFam" id="3.40.50.300:FF:000014">
    <property type="entry name" value="DNA polymerase III subunit gamma/tau"/>
    <property type="match status" value="1"/>
</dbReference>
<dbReference type="GO" id="GO:0005524">
    <property type="term" value="F:ATP binding"/>
    <property type="evidence" value="ECO:0007669"/>
    <property type="project" value="UniProtKB-KW"/>
</dbReference>
<dbReference type="SUPFAM" id="SSF48019">
    <property type="entry name" value="post-AAA+ oligomerization domain-like"/>
    <property type="match status" value="1"/>
</dbReference>
<reference evidence="10 11" key="1">
    <citation type="submission" date="2015-05" db="EMBL/GenBank/DDBJ databases">
        <title>Whole genome sequence and identification of bacterial endophytes from Costus igneus.</title>
        <authorList>
            <person name="Lee Y.P."/>
            <person name="Gan H.M."/>
            <person name="Eng W."/>
            <person name="Wheatley M.S."/>
            <person name="Caraballo A."/>
            <person name="Polter S."/>
            <person name="Savka M.A."/>
            <person name="Hudson A.O."/>
        </authorList>
    </citation>
    <scope>NUCLEOTIDE SEQUENCE [LARGE SCALE GENOMIC DNA]</scope>
    <source>
        <strain evidence="10 11">RIT375</strain>
    </source>
</reference>
<dbReference type="InterPro" id="IPR045085">
    <property type="entry name" value="HLD_clamp_pol_III_gamma_tau"/>
</dbReference>
<sequence length="541" mass="61225">MGGILMSNYVALYRAYRPNSFNDLVGQDHIKTTIMNAIKLEKVAHAYLLSGPRGTGKTTVAKIIGKGVNCLAPLSNGEPCQKCANCSDINNNKFADILEFDAASNNGVEEIRQIRDQVHLAPVTGKYKVYIIDEVHMLSNSAFNALLKTLEEPPAHVIFILATTDPQKVPKTIISRCQQFEFRNIPLQAMIDRLKFISNDQGIRITDEALHLISQLAEGGLRNALSIMDQVIAYATNNVTIEHVATVVGKVAIQDIEKLIHYITEKDLTSTLDSLQTILERKQADFFLSDLIGYYRDLMIFNLSQKTDMFKVAIYNNTFINLAERIPLSKIPSILEELTTVQYKIKNSVYAATLIEIALVKILQLEQETSTNQLNIKNNENEASSELNQTLLQSLLDTIATFNQRLDEYEKQKEQPISNQRSRNIQIYRDPKAKETAKDIVLPEITWETSKLLETFLPNCIAHIKKDNPLIANSLGEIVHATGSKHHIIFVLENPQQVETLYNPLNDSIVTKTISQLLRRQIKMIYLEKSEWEEINTNKEE</sequence>
<dbReference type="Pfam" id="PF22608">
    <property type="entry name" value="DNAX_ATPase_lid"/>
    <property type="match status" value="1"/>
</dbReference>
<dbReference type="GO" id="GO:0003887">
    <property type="term" value="F:DNA-directed DNA polymerase activity"/>
    <property type="evidence" value="ECO:0007669"/>
    <property type="project" value="UniProtKB-KW"/>
</dbReference>
<organism evidence="10 11">
    <name type="scientific">Bacillus anthracis</name>
    <name type="common">anthrax bacterium</name>
    <dbReference type="NCBI Taxonomy" id="1392"/>
    <lineage>
        <taxon>Bacteria</taxon>
        <taxon>Bacillati</taxon>
        <taxon>Bacillota</taxon>
        <taxon>Bacilli</taxon>
        <taxon>Bacillales</taxon>
        <taxon>Bacillaceae</taxon>
        <taxon>Bacillus</taxon>
        <taxon>Bacillus cereus group</taxon>
    </lineage>
</organism>
<dbReference type="InterPro" id="IPR012763">
    <property type="entry name" value="DNA_pol_III_sug/sutau_N"/>
</dbReference>
<dbReference type="SUPFAM" id="SSF52540">
    <property type="entry name" value="P-loop containing nucleoside triphosphate hydrolases"/>
    <property type="match status" value="1"/>
</dbReference>
<evidence type="ECO:0000256" key="2">
    <source>
        <dbReference type="ARBA" id="ARBA00012417"/>
    </source>
</evidence>
<comment type="catalytic activity">
    <reaction evidence="8">
        <text>DNA(n) + a 2'-deoxyribonucleoside 5'-triphosphate = DNA(n+1) + diphosphate</text>
        <dbReference type="Rhea" id="RHEA:22508"/>
        <dbReference type="Rhea" id="RHEA-COMP:17339"/>
        <dbReference type="Rhea" id="RHEA-COMP:17340"/>
        <dbReference type="ChEBI" id="CHEBI:33019"/>
        <dbReference type="ChEBI" id="CHEBI:61560"/>
        <dbReference type="ChEBI" id="CHEBI:173112"/>
        <dbReference type="EC" id="2.7.7.7"/>
    </reaction>
</comment>
<comment type="caution">
    <text evidence="10">The sequence shown here is derived from an EMBL/GenBank/DDBJ whole genome shotgun (WGS) entry which is preliminary data.</text>
</comment>
<keyword evidence="6" id="KW-0067">ATP-binding</keyword>
<keyword evidence="7" id="KW-0548">Nucleotidyltransferase</keyword>
<dbReference type="NCBIfam" id="NF004046">
    <property type="entry name" value="PRK05563.1"/>
    <property type="match status" value="1"/>
</dbReference>
<dbReference type="SMART" id="SM00382">
    <property type="entry name" value="AAA"/>
    <property type="match status" value="1"/>
</dbReference>
<evidence type="ECO:0000259" key="9">
    <source>
        <dbReference type="SMART" id="SM00382"/>
    </source>
</evidence>
<dbReference type="CDD" id="cd18137">
    <property type="entry name" value="HLD_clamp_pol_III_gamma_tau"/>
    <property type="match status" value="1"/>
</dbReference>
<dbReference type="NCBIfam" id="TIGR02397">
    <property type="entry name" value="dnaX_nterm"/>
    <property type="match status" value="1"/>
</dbReference>
<evidence type="ECO:0000256" key="3">
    <source>
        <dbReference type="ARBA" id="ARBA00022723"/>
    </source>
</evidence>
<keyword evidence="7" id="KW-0239">DNA-directed DNA polymerase</keyword>
<feature type="domain" description="AAA+ ATPase" evidence="9">
    <location>
        <begin position="43"/>
        <end position="186"/>
    </location>
</feature>
<protein>
    <recommendedName>
        <fullName evidence="2">DNA-directed DNA polymerase</fullName>
        <ecNumber evidence="2">2.7.7.7</ecNumber>
    </recommendedName>
</protein>
<keyword evidence="4" id="KW-0547">Nucleotide-binding</keyword>
<dbReference type="CDD" id="cd00009">
    <property type="entry name" value="AAA"/>
    <property type="match status" value="1"/>
</dbReference>
<evidence type="ECO:0000313" key="10">
    <source>
        <dbReference type="EMBL" id="KLV17470.1"/>
    </source>
</evidence>
<dbReference type="InterPro" id="IPR050238">
    <property type="entry name" value="DNA_Rep/Repair_Clamp_Loader"/>
</dbReference>
<proteinExistence type="inferred from homology"/>
<gene>
    <name evidence="10" type="ORF">ABW01_16405</name>
</gene>
<evidence type="ECO:0000313" key="11">
    <source>
        <dbReference type="Proteomes" id="UP000035904"/>
    </source>
</evidence>
<dbReference type="GO" id="GO:0003677">
    <property type="term" value="F:DNA binding"/>
    <property type="evidence" value="ECO:0007669"/>
    <property type="project" value="InterPro"/>
</dbReference>
<dbReference type="Gene3D" id="1.10.8.60">
    <property type="match status" value="1"/>
</dbReference>
<dbReference type="PANTHER" id="PTHR11669:SF0">
    <property type="entry name" value="PROTEIN STICHEL-LIKE 2"/>
    <property type="match status" value="1"/>
</dbReference>
<evidence type="ECO:0000256" key="6">
    <source>
        <dbReference type="ARBA" id="ARBA00022840"/>
    </source>
</evidence>
<dbReference type="PANTHER" id="PTHR11669">
    <property type="entry name" value="REPLICATION FACTOR C / DNA POLYMERASE III GAMMA-TAU SUBUNIT"/>
    <property type="match status" value="1"/>
</dbReference>
<dbReference type="GO" id="GO:0046872">
    <property type="term" value="F:metal ion binding"/>
    <property type="evidence" value="ECO:0007669"/>
    <property type="project" value="UniProtKB-KW"/>
</dbReference>
<dbReference type="PATRIC" id="fig|1392.242.peg.1156"/>
<evidence type="ECO:0000256" key="1">
    <source>
        <dbReference type="ARBA" id="ARBA00006360"/>
    </source>
</evidence>
<keyword evidence="5" id="KW-0862">Zinc</keyword>
<keyword evidence="3" id="KW-0479">Metal-binding</keyword>
<dbReference type="InterPro" id="IPR003593">
    <property type="entry name" value="AAA+_ATPase"/>
</dbReference>
<dbReference type="GO" id="GO:0006261">
    <property type="term" value="P:DNA-templated DNA replication"/>
    <property type="evidence" value="ECO:0007669"/>
    <property type="project" value="TreeGrafter"/>
</dbReference>
<evidence type="ECO:0000256" key="4">
    <source>
        <dbReference type="ARBA" id="ARBA00022741"/>
    </source>
</evidence>
<dbReference type="GO" id="GO:0009360">
    <property type="term" value="C:DNA polymerase III complex"/>
    <property type="evidence" value="ECO:0007669"/>
    <property type="project" value="InterPro"/>
</dbReference>
<dbReference type="EC" id="2.7.7.7" evidence="2"/>
<dbReference type="InterPro" id="IPR008921">
    <property type="entry name" value="DNA_pol3_clamp-load_cplx_C"/>
</dbReference>
<dbReference type="Gene3D" id="3.40.50.300">
    <property type="entry name" value="P-loop containing nucleotide triphosphate hydrolases"/>
    <property type="match status" value="1"/>
</dbReference>
<dbReference type="AlphaFoldDB" id="A0A0J1KLA2"/>
<dbReference type="EMBL" id="LDPG01000011">
    <property type="protein sequence ID" value="KLV17470.1"/>
    <property type="molecule type" value="Genomic_DNA"/>
</dbReference>
<comment type="similarity">
    <text evidence="1">Belongs to the DnaX/STICHEL family.</text>
</comment>
<dbReference type="Proteomes" id="UP000035904">
    <property type="component" value="Unassembled WGS sequence"/>
</dbReference>